<keyword evidence="3" id="KW-1185">Reference proteome</keyword>
<feature type="transmembrane region" description="Helical" evidence="1">
    <location>
        <begin position="107"/>
        <end position="128"/>
    </location>
</feature>
<sequence length="160" mass="16690">MRQWLRRIRGVLGMGLIWAIGGIGIGGLIELLDNVAPAAHGFTRQVDMWPQTLAIPGFIAGVVFAIVLGIAGGRRRFEELSFQRFAAWGVVTGVLVGALGMSLGAPILFLGVMTVLSVIGASSTLALARFAERRGLIGAGATPRAELAPGTAQELLGRGD</sequence>
<gene>
    <name evidence="2" type="ORF">rosag_09460</name>
</gene>
<keyword evidence="1" id="KW-0812">Transmembrane</keyword>
<keyword evidence="1" id="KW-1133">Transmembrane helix</keyword>
<dbReference type="AlphaFoldDB" id="A0AA37V9H5"/>
<feature type="transmembrane region" description="Helical" evidence="1">
    <location>
        <begin position="85"/>
        <end position="101"/>
    </location>
</feature>
<feature type="transmembrane region" description="Helical" evidence="1">
    <location>
        <begin position="52"/>
        <end position="73"/>
    </location>
</feature>
<feature type="transmembrane region" description="Helical" evidence="1">
    <location>
        <begin position="12"/>
        <end position="32"/>
    </location>
</feature>
<accession>A0AA37V9H5</accession>
<comment type="caution">
    <text evidence="2">The sequence shown here is derived from an EMBL/GenBank/DDBJ whole genome shotgun (WGS) entry which is preliminary data.</text>
</comment>
<evidence type="ECO:0000256" key="1">
    <source>
        <dbReference type="SAM" id="Phobius"/>
    </source>
</evidence>
<evidence type="ECO:0000313" key="2">
    <source>
        <dbReference type="EMBL" id="GLC24433.1"/>
    </source>
</evidence>
<reference evidence="2" key="1">
    <citation type="submission" date="2022-08" db="EMBL/GenBank/DDBJ databases">
        <title>Draft genome sequencing of Roseisolibacter agri AW1220.</title>
        <authorList>
            <person name="Tobiishi Y."/>
            <person name="Tonouchi A."/>
        </authorList>
    </citation>
    <scope>NUCLEOTIDE SEQUENCE</scope>
    <source>
        <strain evidence="2">AW1220</strain>
    </source>
</reference>
<name>A0AA37V9H5_9BACT</name>
<dbReference type="RefSeq" id="WP_284348882.1">
    <property type="nucleotide sequence ID" value="NZ_BRXS01000002.1"/>
</dbReference>
<dbReference type="EMBL" id="BRXS01000002">
    <property type="protein sequence ID" value="GLC24433.1"/>
    <property type="molecule type" value="Genomic_DNA"/>
</dbReference>
<evidence type="ECO:0000313" key="3">
    <source>
        <dbReference type="Proteomes" id="UP001161325"/>
    </source>
</evidence>
<organism evidence="2 3">
    <name type="scientific">Roseisolibacter agri</name>
    <dbReference type="NCBI Taxonomy" id="2014610"/>
    <lineage>
        <taxon>Bacteria</taxon>
        <taxon>Pseudomonadati</taxon>
        <taxon>Gemmatimonadota</taxon>
        <taxon>Gemmatimonadia</taxon>
        <taxon>Gemmatimonadales</taxon>
        <taxon>Gemmatimonadaceae</taxon>
        <taxon>Roseisolibacter</taxon>
    </lineage>
</organism>
<protein>
    <submittedName>
        <fullName evidence="2">Uncharacterized protein</fullName>
    </submittedName>
</protein>
<proteinExistence type="predicted"/>
<dbReference type="Proteomes" id="UP001161325">
    <property type="component" value="Unassembled WGS sequence"/>
</dbReference>
<keyword evidence="1" id="KW-0472">Membrane</keyword>